<feature type="domain" description="Glutaredoxin" evidence="1">
    <location>
        <begin position="8"/>
        <end position="63"/>
    </location>
</feature>
<organism evidence="2 3">
    <name type="scientific">Mycobacterium phage Phlei</name>
    <dbReference type="NCBI Taxonomy" id="1690684"/>
    <lineage>
        <taxon>Viruses</taxon>
        <taxon>Duplodnaviria</taxon>
        <taxon>Heunggongvirae</taxon>
        <taxon>Uroviricota</taxon>
        <taxon>Caudoviricetes</taxon>
        <taxon>Phleivirus</taxon>
        <taxon>Phleivirus Phlei</taxon>
    </lineage>
</organism>
<dbReference type="GO" id="GO:0009055">
    <property type="term" value="F:electron transfer activity"/>
    <property type="evidence" value="ECO:0007669"/>
    <property type="project" value="TreeGrafter"/>
</dbReference>
<dbReference type="PANTHER" id="PTHR34386:SF1">
    <property type="entry name" value="GLUTAREDOXIN-LIKE PROTEIN NRDH"/>
    <property type="match status" value="1"/>
</dbReference>
<name>A0A0N7E4I6_9CAUD</name>
<evidence type="ECO:0000313" key="3">
    <source>
        <dbReference type="Proteomes" id="UP000203948"/>
    </source>
</evidence>
<dbReference type="RefSeq" id="YP_009188041.1">
    <property type="nucleotide sequence ID" value="NC_028662.1"/>
</dbReference>
<dbReference type="GeneID" id="26517094"/>
<reference evidence="2 3" key="1">
    <citation type="journal article" date="2016" name="Arch. Virol.">
        <title>Genome sequence of a cluster A13 mycobacteriophage detected in Mycobacterium phlei over a half century ago.</title>
        <authorList>
            <person name="Marton S."/>
            <person name="Feher E."/>
            <person name="Horvath B."/>
            <person name="Haber K."/>
            <person name="Somogyi P."/>
            <person name="Minarovits J."/>
            <person name="Banyai K."/>
        </authorList>
    </citation>
    <scope>NUCLEOTIDE SEQUENCE [LARGE SCALE GENOMIC DNA]</scope>
</reference>
<evidence type="ECO:0000259" key="1">
    <source>
        <dbReference type="Pfam" id="PF00462"/>
    </source>
</evidence>
<dbReference type="CDD" id="cd02976">
    <property type="entry name" value="NrdH"/>
    <property type="match status" value="1"/>
</dbReference>
<dbReference type="Proteomes" id="UP000203948">
    <property type="component" value="Segment"/>
</dbReference>
<dbReference type="Pfam" id="PF00462">
    <property type="entry name" value="Glutaredoxin"/>
    <property type="match status" value="1"/>
</dbReference>
<sequence length="90" mass="9862">MRTLFAPVTVYSKPNCPPCKKVKDILDKAGIAYDDVDVTTNDEAYSYVTGVLKANAVPVIVTDTYDPIIGLKLDQLQELVDYYTASETGV</sequence>
<accession>A0A0N7E4I6</accession>
<dbReference type="SUPFAM" id="SSF52833">
    <property type="entry name" value="Thioredoxin-like"/>
    <property type="match status" value="1"/>
</dbReference>
<dbReference type="EMBL" id="KT206225">
    <property type="protein sequence ID" value="ALA48160.1"/>
    <property type="molecule type" value="Genomic_DNA"/>
</dbReference>
<keyword evidence="3" id="KW-1185">Reference proteome</keyword>
<dbReference type="Gene3D" id="3.40.30.10">
    <property type="entry name" value="Glutaredoxin"/>
    <property type="match status" value="1"/>
</dbReference>
<evidence type="ECO:0000313" key="2">
    <source>
        <dbReference type="EMBL" id="ALA48160.1"/>
    </source>
</evidence>
<protein>
    <recommendedName>
        <fullName evidence="1">Glutaredoxin domain-containing protein</fullName>
    </recommendedName>
</protein>
<dbReference type="PROSITE" id="PS51354">
    <property type="entry name" value="GLUTAREDOXIN_2"/>
    <property type="match status" value="1"/>
</dbReference>
<dbReference type="KEGG" id="vg:26517094"/>
<dbReference type="OrthoDB" id="18944at10239"/>
<dbReference type="InterPro" id="IPR002109">
    <property type="entry name" value="Glutaredoxin"/>
</dbReference>
<dbReference type="InterPro" id="IPR036249">
    <property type="entry name" value="Thioredoxin-like_sf"/>
</dbReference>
<dbReference type="InterPro" id="IPR051548">
    <property type="entry name" value="Grx-like_ET"/>
</dbReference>
<proteinExistence type="predicted"/>
<dbReference type="PANTHER" id="PTHR34386">
    <property type="entry name" value="GLUTAREDOXIN"/>
    <property type="match status" value="1"/>
</dbReference>